<dbReference type="GO" id="GO:0005975">
    <property type="term" value="P:carbohydrate metabolic process"/>
    <property type="evidence" value="ECO:0007669"/>
    <property type="project" value="InterPro"/>
</dbReference>
<name>A0A9P9WP85_9PEZI</name>
<dbReference type="NCBIfam" id="NF041463">
    <property type="entry name" value="GalB"/>
    <property type="match status" value="1"/>
</dbReference>
<dbReference type="AlphaFoldDB" id="A0A9P9WP85"/>
<evidence type="ECO:0000259" key="8">
    <source>
        <dbReference type="Pfam" id="PF16355"/>
    </source>
</evidence>
<evidence type="ECO:0000259" key="6">
    <source>
        <dbReference type="Pfam" id="PF02836"/>
    </source>
</evidence>
<keyword evidence="4" id="KW-0732">Signal</keyword>
<evidence type="ECO:0000256" key="2">
    <source>
        <dbReference type="ARBA" id="ARBA00022801"/>
    </source>
</evidence>
<dbReference type="Pfam" id="PF02836">
    <property type="entry name" value="Glyco_hydro_2_C"/>
    <property type="match status" value="1"/>
</dbReference>
<dbReference type="Gene3D" id="2.60.120.260">
    <property type="entry name" value="Galactose-binding domain-like"/>
    <property type="match status" value="1"/>
</dbReference>
<dbReference type="InterPro" id="IPR051913">
    <property type="entry name" value="GH2_Domain-Containing"/>
</dbReference>
<keyword evidence="3" id="KW-0326">Glycosidase</keyword>
<dbReference type="Pfam" id="PF18565">
    <property type="entry name" value="Glyco_hydro2_C5"/>
    <property type="match status" value="1"/>
</dbReference>
<dbReference type="InterPro" id="IPR032311">
    <property type="entry name" value="DUF4982"/>
</dbReference>
<evidence type="ECO:0000313" key="10">
    <source>
        <dbReference type="EMBL" id="KAI1873484.1"/>
    </source>
</evidence>
<dbReference type="PANTHER" id="PTHR42732:SF1">
    <property type="entry name" value="BETA-MANNOSIDASE"/>
    <property type="match status" value="1"/>
</dbReference>
<dbReference type="Pfam" id="PF16355">
    <property type="entry name" value="DUF4982"/>
    <property type="match status" value="1"/>
</dbReference>
<dbReference type="SUPFAM" id="SSF49785">
    <property type="entry name" value="Galactose-binding domain-like"/>
    <property type="match status" value="1"/>
</dbReference>
<reference evidence="10" key="1">
    <citation type="submission" date="2021-03" db="EMBL/GenBank/DDBJ databases">
        <title>Revisited historic fungal species revealed as producer of novel bioactive compounds through whole genome sequencing and comparative genomics.</title>
        <authorList>
            <person name="Vignolle G.A."/>
            <person name="Hochenegger N."/>
            <person name="Mach R.L."/>
            <person name="Mach-Aigner A.R."/>
            <person name="Javad Rahimi M."/>
            <person name="Salim K.A."/>
            <person name="Chan C.M."/>
            <person name="Lim L.B.L."/>
            <person name="Cai F."/>
            <person name="Druzhinina I.S."/>
            <person name="U'Ren J.M."/>
            <person name="Derntl C."/>
        </authorList>
    </citation>
    <scope>NUCLEOTIDE SEQUENCE</scope>
    <source>
        <strain evidence="10">TUCIM 5799</strain>
    </source>
</reference>
<feature type="domain" description="Glycosyl hydrolases family 2 sugar binding" evidence="7">
    <location>
        <begin position="117"/>
        <end position="238"/>
    </location>
</feature>
<feature type="domain" description="Glycoside hydrolase family 2 immunoglobulin-like beta-sandwich" evidence="5">
    <location>
        <begin position="265"/>
        <end position="368"/>
    </location>
</feature>
<dbReference type="InterPro" id="IPR006102">
    <property type="entry name" value="Ig-like_GH2"/>
</dbReference>
<evidence type="ECO:0000259" key="5">
    <source>
        <dbReference type="Pfam" id="PF00703"/>
    </source>
</evidence>
<dbReference type="InterPro" id="IPR040605">
    <property type="entry name" value="Glyco_hydro2_dom5"/>
</dbReference>
<dbReference type="Pfam" id="PF02837">
    <property type="entry name" value="Glyco_hydro_2_N"/>
    <property type="match status" value="1"/>
</dbReference>
<dbReference type="InterPro" id="IPR006103">
    <property type="entry name" value="Glyco_hydro_2_cat"/>
</dbReference>
<dbReference type="Gene3D" id="3.20.20.80">
    <property type="entry name" value="Glycosidases"/>
    <property type="match status" value="1"/>
</dbReference>
<protein>
    <recommendedName>
        <fullName evidence="12">Beta-galactosidase</fullName>
    </recommendedName>
</protein>
<gene>
    <name evidence="10" type="ORF">JX265_005106</name>
</gene>
<feature type="chain" id="PRO_5040254129" description="Beta-galactosidase" evidence="4">
    <location>
        <begin position="27"/>
        <end position="894"/>
    </location>
</feature>
<evidence type="ECO:0000259" key="7">
    <source>
        <dbReference type="Pfam" id="PF02837"/>
    </source>
</evidence>
<dbReference type="SUPFAM" id="SSF49303">
    <property type="entry name" value="beta-Galactosidase/glucuronidase domain"/>
    <property type="match status" value="1"/>
</dbReference>
<dbReference type="InterPro" id="IPR048229">
    <property type="entry name" value="GalB-like"/>
</dbReference>
<comment type="caution">
    <text evidence="10">The sequence shown here is derived from an EMBL/GenBank/DDBJ whole genome shotgun (WGS) entry which is preliminary data.</text>
</comment>
<dbReference type="Pfam" id="PF00703">
    <property type="entry name" value="Glyco_hydro_2"/>
    <property type="match status" value="1"/>
</dbReference>
<evidence type="ECO:0000256" key="1">
    <source>
        <dbReference type="ARBA" id="ARBA00007401"/>
    </source>
</evidence>
<evidence type="ECO:0000313" key="11">
    <source>
        <dbReference type="Proteomes" id="UP000829685"/>
    </source>
</evidence>
<dbReference type="PANTHER" id="PTHR42732">
    <property type="entry name" value="BETA-GALACTOSIDASE"/>
    <property type="match status" value="1"/>
</dbReference>
<feature type="signal peptide" evidence="4">
    <location>
        <begin position="1"/>
        <end position="26"/>
    </location>
</feature>
<evidence type="ECO:0000256" key="4">
    <source>
        <dbReference type="SAM" id="SignalP"/>
    </source>
</evidence>
<dbReference type="SUPFAM" id="SSF51445">
    <property type="entry name" value="(Trans)glycosidases"/>
    <property type="match status" value="1"/>
</dbReference>
<keyword evidence="11" id="KW-1185">Reference proteome</keyword>
<dbReference type="InterPro" id="IPR036156">
    <property type="entry name" value="Beta-gal/glucu_dom_sf"/>
</dbReference>
<comment type="similarity">
    <text evidence="1">Belongs to the glycosyl hydrolase 2 family.</text>
</comment>
<keyword evidence="2" id="KW-0378">Hydrolase</keyword>
<dbReference type="PRINTS" id="PR00132">
    <property type="entry name" value="GLHYDRLASE2"/>
</dbReference>
<dbReference type="InterPro" id="IPR013783">
    <property type="entry name" value="Ig-like_fold"/>
</dbReference>
<dbReference type="Proteomes" id="UP000829685">
    <property type="component" value="Unassembled WGS sequence"/>
</dbReference>
<dbReference type="InterPro" id="IPR006101">
    <property type="entry name" value="Glyco_hydro_2"/>
</dbReference>
<proteinExistence type="inferred from homology"/>
<dbReference type="EMBL" id="JAFIMR010000010">
    <property type="protein sequence ID" value="KAI1873484.1"/>
    <property type="molecule type" value="Genomic_DNA"/>
</dbReference>
<evidence type="ECO:0000256" key="3">
    <source>
        <dbReference type="ARBA" id="ARBA00023295"/>
    </source>
</evidence>
<sequence length="894" mass="97673">MGLHTRLLAALSVLLLSSQGPAIAEASAIPHEPHTQGRERISINSEWRFLRSENNTDGIVYDIRNDTSGNPQVLKSWILPSANDFIKDPAGRHERPASDPSSIPSLAEKSLDDSAWEDVTLPHDWAIKGPFYTGDNPVVPGTMGRLPVHGVGWYRRKISVSSADEAKSIFLDIDGAQAYAMVWLNDKLVGGWPYGYNSFRLDLTPYLVPGDDNLLAIRIDNPNHSSRWYPGGGIYRNVWLTKVDSTHVGQWGTYITSRSVSAESACLDLSVQIENTATTESERTVQASTDVFLWDPKTGTKGHKVASFPPVTVSVSAGDKQTVNSTVTVAKPQLWTPRNPSLYVAVTSLFSDSKGHPIDTYETQFGIRSVTYDPNQGLLVNGEHVYVQGVNNHHDLGALGAAFNVRAAERQLEILQEMGCNAIRMSHNPPAPELLELTDRMGFLVMDEVFDSWQKNKTPNDFHLIFDDWHEADLRAMVRRDRNHPSIVAWSYGNEVGEQASGQAGADISTSLRAIVAEEDPTRPSTASVNSAMPGQPFPGALEIISLNYQGAGIRNTNPYSNLNGIRTQPLYPTYHSLYPDKMIWTSESASALSTRGTYIFPVSSEISAPVNDTSGGDPKALQVSAYELYTAGFGSSVDKVFGSQEANPFVAGEFVWTGWDYIGEPTPYDLARSSYSGIIDLAGFKKDRFYAYQSQWRPDLRMAHILPHWTWPDRVGKVTPVHVFSAADEAELFLNGESLGKKTKRPGIDYRFRWDDVVYQPGELTVKTYKDGQPWADKTVKTVGAAAGIRLTADRAVLKAGDSTDLSFITAEVIDSEGNVVPQADNAITFSLDGPGEVVATDNGDPGSMVAFPSKERKAYSGLALAIVRASGPVILKATGEGLAGSELSISVL</sequence>
<evidence type="ECO:0008006" key="12">
    <source>
        <dbReference type="Google" id="ProtNLM"/>
    </source>
</evidence>
<accession>A0A9P9WP85</accession>
<feature type="domain" description="Glycoside hydrolase family 2 catalytic" evidence="6">
    <location>
        <begin position="376"/>
        <end position="529"/>
    </location>
</feature>
<dbReference type="InterPro" id="IPR008979">
    <property type="entry name" value="Galactose-bd-like_sf"/>
</dbReference>
<organism evidence="10 11">
    <name type="scientific">Neoarthrinium moseri</name>
    <dbReference type="NCBI Taxonomy" id="1658444"/>
    <lineage>
        <taxon>Eukaryota</taxon>
        <taxon>Fungi</taxon>
        <taxon>Dikarya</taxon>
        <taxon>Ascomycota</taxon>
        <taxon>Pezizomycotina</taxon>
        <taxon>Sordariomycetes</taxon>
        <taxon>Xylariomycetidae</taxon>
        <taxon>Amphisphaeriales</taxon>
        <taxon>Apiosporaceae</taxon>
        <taxon>Neoarthrinium</taxon>
    </lineage>
</organism>
<dbReference type="GO" id="GO:0004553">
    <property type="term" value="F:hydrolase activity, hydrolyzing O-glycosyl compounds"/>
    <property type="evidence" value="ECO:0007669"/>
    <property type="project" value="InterPro"/>
</dbReference>
<evidence type="ECO:0000259" key="9">
    <source>
        <dbReference type="Pfam" id="PF18565"/>
    </source>
</evidence>
<dbReference type="InterPro" id="IPR017853">
    <property type="entry name" value="GH"/>
</dbReference>
<dbReference type="InterPro" id="IPR006104">
    <property type="entry name" value="Glyco_hydro_2_N"/>
</dbReference>
<feature type="domain" description="DUF4982" evidence="8">
    <location>
        <begin position="717"/>
        <end position="777"/>
    </location>
</feature>
<feature type="domain" description="Glycoside hydrolase family 2" evidence="9">
    <location>
        <begin position="790"/>
        <end position="889"/>
    </location>
</feature>
<dbReference type="Gene3D" id="2.60.40.10">
    <property type="entry name" value="Immunoglobulins"/>
    <property type="match status" value="3"/>
</dbReference>